<keyword evidence="2" id="KW-1185">Reference proteome</keyword>
<dbReference type="AlphaFoldDB" id="A0AAV1ATE0"/>
<organism evidence="1 2">
    <name type="scientific">Vicia faba</name>
    <name type="common">Broad bean</name>
    <name type="synonym">Faba vulgaris</name>
    <dbReference type="NCBI Taxonomy" id="3906"/>
    <lineage>
        <taxon>Eukaryota</taxon>
        <taxon>Viridiplantae</taxon>
        <taxon>Streptophyta</taxon>
        <taxon>Embryophyta</taxon>
        <taxon>Tracheophyta</taxon>
        <taxon>Spermatophyta</taxon>
        <taxon>Magnoliopsida</taxon>
        <taxon>eudicotyledons</taxon>
        <taxon>Gunneridae</taxon>
        <taxon>Pentapetalae</taxon>
        <taxon>rosids</taxon>
        <taxon>fabids</taxon>
        <taxon>Fabales</taxon>
        <taxon>Fabaceae</taxon>
        <taxon>Papilionoideae</taxon>
        <taxon>50 kb inversion clade</taxon>
        <taxon>NPAAA clade</taxon>
        <taxon>Hologalegina</taxon>
        <taxon>IRL clade</taxon>
        <taxon>Fabeae</taxon>
        <taxon>Vicia</taxon>
    </lineage>
</organism>
<dbReference type="EMBL" id="OX451740">
    <property type="protein sequence ID" value="CAI8611762.1"/>
    <property type="molecule type" value="Genomic_DNA"/>
</dbReference>
<proteinExistence type="predicted"/>
<dbReference type="Proteomes" id="UP001157006">
    <property type="component" value="Chromosome 5"/>
</dbReference>
<gene>
    <name evidence="1" type="ORF">VFH_V001960</name>
</gene>
<accession>A0AAV1ATE0</accession>
<name>A0AAV1ATE0_VICFA</name>
<evidence type="ECO:0000313" key="1">
    <source>
        <dbReference type="EMBL" id="CAI8611762.1"/>
    </source>
</evidence>
<protein>
    <submittedName>
        <fullName evidence="1">Uncharacterized protein</fullName>
    </submittedName>
</protein>
<evidence type="ECO:0000313" key="2">
    <source>
        <dbReference type="Proteomes" id="UP001157006"/>
    </source>
</evidence>
<sequence length="83" mass="9578">MNESYRNCLSLYSVEVNEDRSSLETSESSRGLYDIITIDYVLPIESARAWFIQIVTDHFIDDSLIEVFDSDADYGDQDKMNRG</sequence>
<reference evidence="1 2" key="1">
    <citation type="submission" date="2023-01" db="EMBL/GenBank/DDBJ databases">
        <authorList>
            <person name="Kreplak J."/>
        </authorList>
    </citation>
    <scope>NUCLEOTIDE SEQUENCE [LARGE SCALE GENOMIC DNA]</scope>
</reference>